<keyword evidence="3" id="KW-1185">Reference proteome</keyword>
<protein>
    <submittedName>
        <fullName evidence="2">Uncharacterized protein</fullName>
    </submittedName>
</protein>
<feature type="region of interest" description="Disordered" evidence="1">
    <location>
        <begin position="1"/>
        <end position="25"/>
    </location>
</feature>
<accession>A0A017TA52</accession>
<dbReference type="EMBL" id="ASRX01000018">
    <property type="protein sequence ID" value="EYF06089.1"/>
    <property type="molecule type" value="Genomic_DNA"/>
</dbReference>
<evidence type="ECO:0000313" key="3">
    <source>
        <dbReference type="Proteomes" id="UP000019678"/>
    </source>
</evidence>
<evidence type="ECO:0000313" key="2">
    <source>
        <dbReference type="EMBL" id="EYF06089.1"/>
    </source>
</evidence>
<feature type="compositionally biased region" description="Low complexity" evidence="1">
    <location>
        <begin position="1"/>
        <end position="11"/>
    </location>
</feature>
<name>A0A017TA52_9BACT</name>
<sequence>MRHCPRAGVPSRARRSPARAPAGRVPAFGDAGRVLPLGLGVDRWMQRAGALPHPERRVGLAWRIAACSVQALPGGEPLP</sequence>
<gene>
    <name evidence="2" type="ORF">CAP_2279</name>
</gene>
<reference evidence="2 3" key="1">
    <citation type="submission" date="2013-05" db="EMBL/GenBank/DDBJ databases">
        <title>Genome assembly of Chondromyces apiculatus DSM 436.</title>
        <authorList>
            <person name="Sharma G."/>
            <person name="Khatri I."/>
            <person name="Kaur C."/>
            <person name="Mayilraj S."/>
            <person name="Subramanian S."/>
        </authorList>
    </citation>
    <scope>NUCLEOTIDE SEQUENCE [LARGE SCALE GENOMIC DNA]</scope>
    <source>
        <strain evidence="2 3">DSM 436</strain>
    </source>
</reference>
<proteinExistence type="predicted"/>
<dbReference type="STRING" id="1192034.CAP_2279"/>
<evidence type="ECO:0000256" key="1">
    <source>
        <dbReference type="SAM" id="MobiDB-lite"/>
    </source>
</evidence>
<organism evidence="2 3">
    <name type="scientific">Chondromyces apiculatus DSM 436</name>
    <dbReference type="NCBI Taxonomy" id="1192034"/>
    <lineage>
        <taxon>Bacteria</taxon>
        <taxon>Pseudomonadati</taxon>
        <taxon>Myxococcota</taxon>
        <taxon>Polyangia</taxon>
        <taxon>Polyangiales</taxon>
        <taxon>Polyangiaceae</taxon>
        <taxon>Chondromyces</taxon>
    </lineage>
</organism>
<dbReference type="AlphaFoldDB" id="A0A017TA52"/>
<dbReference type="Proteomes" id="UP000019678">
    <property type="component" value="Unassembled WGS sequence"/>
</dbReference>
<comment type="caution">
    <text evidence="2">The sequence shown here is derived from an EMBL/GenBank/DDBJ whole genome shotgun (WGS) entry which is preliminary data.</text>
</comment>